<comment type="caution">
    <text evidence="1">The sequence shown here is derived from an EMBL/GenBank/DDBJ whole genome shotgun (WGS) entry which is preliminary data.</text>
</comment>
<evidence type="ECO:0008006" key="3">
    <source>
        <dbReference type="Google" id="ProtNLM"/>
    </source>
</evidence>
<dbReference type="Proteomes" id="UP001431429">
    <property type="component" value="Unassembled WGS sequence"/>
</dbReference>
<keyword evidence="2" id="KW-1185">Reference proteome</keyword>
<dbReference type="RefSeq" id="WP_250918714.1">
    <property type="nucleotide sequence ID" value="NZ_JAMQAW010000007.1"/>
</dbReference>
<organism evidence="1 2">
    <name type="scientific">Streptomyces albipurpureus</name>
    <dbReference type="NCBI Taxonomy" id="2897419"/>
    <lineage>
        <taxon>Bacteria</taxon>
        <taxon>Bacillati</taxon>
        <taxon>Actinomycetota</taxon>
        <taxon>Actinomycetes</taxon>
        <taxon>Kitasatosporales</taxon>
        <taxon>Streptomycetaceae</taxon>
        <taxon>Streptomyces</taxon>
    </lineage>
</organism>
<proteinExistence type="predicted"/>
<evidence type="ECO:0000313" key="1">
    <source>
        <dbReference type="EMBL" id="MCM2388378.1"/>
    </source>
</evidence>
<protein>
    <recommendedName>
        <fullName evidence="3">DUF4279 domain-containing protein</fullName>
    </recommendedName>
</protein>
<gene>
    <name evidence="1" type="ORF">NBG84_08710</name>
</gene>
<sequence length="136" mass="15046">MSVSLYYSAQRATPLTDAESASVARIVAARTASFPYDDEESLYLYDRDADAPQEIVDGSTKMPFDPARLMPVIAHVLDSVAELRRAIPDAEWRVHLDDLDVPWDETEGYTLPGMRDAALIAELKAVRDGEGDSAMR</sequence>
<reference evidence="1" key="1">
    <citation type="submission" date="2022-06" db="EMBL/GenBank/DDBJ databases">
        <title>Genome public.</title>
        <authorList>
            <person name="Sun Q."/>
        </authorList>
    </citation>
    <scope>NUCLEOTIDE SEQUENCE</scope>
    <source>
        <strain evidence="1">CWNU-1</strain>
    </source>
</reference>
<dbReference type="EMBL" id="JAMQAW010000007">
    <property type="protein sequence ID" value="MCM2388378.1"/>
    <property type="molecule type" value="Genomic_DNA"/>
</dbReference>
<accession>A0ABT0UI99</accession>
<evidence type="ECO:0000313" key="2">
    <source>
        <dbReference type="Proteomes" id="UP001431429"/>
    </source>
</evidence>
<name>A0ABT0UI99_9ACTN</name>